<protein>
    <submittedName>
        <fullName evidence="3">Uncharacterized protein</fullName>
    </submittedName>
</protein>
<keyword evidence="4" id="KW-1185">Reference proteome</keyword>
<reference evidence="3 4" key="1">
    <citation type="submission" date="2020-08" db="EMBL/GenBank/DDBJ databases">
        <title>Genomic Encyclopedia of Type Strains, Phase III (KMG-III): the genomes of soil and plant-associated and newly described type strains.</title>
        <authorList>
            <person name="Whitman W."/>
        </authorList>
    </citation>
    <scope>NUCLEOTIDE SEQUENCE [LARGE SCALE GENOMIC DNA]</scope>
    <source>
        <strain evidence="3 4">CECT 8654</strain>
    </source>
</reference>
<name>A0A7W4W6T5_9GAMM</name>
<dbReference type="Proteomes" id="UP000537130">
    <property type="component" value="Unassembled WGS sequence"/>
</dbReference>
<feature type="chain" id="PRO_5031573501" evidence="2">
    <location>
        <begin position="23"/>
        <end position="333"/>
    </location>
</feature>
<keyword evidence="2" id="KW-0732">Signal</keyword>
<sequence>MNTFSKVAVLSVLPFISSVASAADAPKLADQAAAEYRNLSKYPEWTLPVPAGAPNPILSEREPDTVTRPGPNGAGPALSVWAGEIRYQRGDTVELFAQLQSRPQKDEDILTAPSADAKGPWTVTGEVVTQGGDSLASVTFADDGKGADQTAGDGIYSASYTLGEAGQPAVGQATSLGFRVTAENDAQEQRVAMNGFQYSHPAATLTGKFADSIVNGNLVIAAQVDVVKAGRVHLSGVINSPLGEPLVIAQTAAVLGEGEQWVELPVYGLPLREAGVAGSLSLGAVTLTTTHGMPNALGEVLENAHTTAPILPTALTDKPFGRSDLLDTAARLQ</sequence>
<evidence type="ECO:0000313" key="4">
    <source>
        <dbReference type="Proteomes" id="UP000537130"/>
    </source>
</evidence>
<comment type="caution">
    <text evidence="3">The sequence shown here is derived from an EMBL/GenBank/DDBJ whole genome shotgun (WGS) entry which is preliminary data.</text>
</comment>
<gene>
    <name evidence="3" type="ORF">FHR99_002749</name>
</gene>
<dbReference type="NCBIfam" id="NF041940">
    <property type="entry name" value="choice_anch_X"/>
    <property type="match status" value="1"/>
</dbReference>
<organism evidence="3 4">
    <name type="scientific">Litorivivens lipolytica</name>
    <dbReference type="NCBI Taxonomy" id="1524264"/>
    <lineage>
        <taxon>Bacteria</taxon>
        <taxon>Pseudomonadati</taxon>
        <taxon>Pseudomonadota</taxon>
        <taxon>Gammaproteobacteria</taxon>
        <taxon>Litorivivens</taxon>
    </lineage>
</organism>
<accession>A0A7W4W6T5</accession>
<feature type="region of interest" description="Disordered" evidence="1">
    <location>
        <begin position="53"/>
        <end position="75"/>
    </location>
</feature>
<dbReference type="AlphaFoldDB" id="A0A7W4W6T5"/>
<evidence type="ECO:0000256" key="2">
    <source>
        <dbReference type="SAM" id="SignalP"/>
    </source>
</evidence>
<proteinExistence type="predicted"/>
<dbReference type="RefSeq" id="WP_183411259.1">
    <property type="nucleotide sequence ID" value="NZ_JACHWY010000003.1"/>
</dbReference>
<feature type="signal peptide" evidence="2">
    <location>
        <begin position="1"/>
        <end position="22"/>
    </location>
</feature>
<dbReference type="EMBL" id="JACHWY010000003">
    <property type="protein sequence ID" value="MBB3048475.1"/>
    <property type="molecule type" value="Genomic_DNA"/>
</dbReference>
<evidence type="ECO:0000256" key="1">
    <source>
        <dbReference type="SAM" id="MobiDB-lite"/>
    </source>
</evidence>
<evidence type="ECO:0000313" key="3">
    <source>
        <dbReference type="EMBL" id="MBB3048475.1"/>
    </source>
</evidence>